<feature type="non-terminal residue" evidence="1">
    <location>
        <position position="50"/>
    </location>
</feature>
<dbReference type="EMBL" id="JANPWB010000011">
    <property type="protein sequence ID" value="KAJ1131817.1"/>
    <property type="molecule type" value="Genomic_DNA"/>
</dbReference>
<evidence type="ECO:0000313" key="1">
    <source>
        <dbReference type="EMBL" id="KAJ1131817.1"/>
    </source>
</evidence>
<protein>
    <submittedName>
        <fullName evidence="1">Uncharacterized protein</fullName>
    </submittedName>
</protein>
<dbReference type="AlphaFoldDB" id="A0AAV7PU41"/>
<dbReference type="Proteomes" id="UP001066276">
    <property type="component" value="Chromosome 7"/>
</dbReference>
<keyword evidence="2" id="KW-1185">Reference proteome</keyword>
<organism evidence="1 2">
    <name type="scientific">Pleurodeles waltl</name>
    <name type="common">Iberian ribbed newt</name>
    <dbReference type="NCBI Taxonomy" id="8319"/>
    <lineage>
        <taxon>Eukaryota</taxon>
        <taxon>Metazoa</taxon>
        <taxon>Chordata</taxon>
        <taxon>Craniata</taxon>
        <taxon>Vertebrata</taxon>
        <taxon>Euteleostomi</taxon>
        <taxon>Amphibia</taxon>
        <taxon>Batrachia</taxon>
        <taxon>Caudata</taxon>
        <taxon>Salamandroidea</taxon>
        <taxon>Salamandridae</taxon>
        <taxon>Pleurodelinae</taxon>
        <taxon>Pleurodeles</taxon>
    </lineage>
</organism>
<proteinExistence type="predicted"/>
<accession>A0AAV7PU41</accession>
<comment type="caution">
    <text evidence="1">The sequence shown here is derived from an EMBL/GenBank/DDBJ whole genome shotgun (WGS) entry which is preliminary data.</text>
</comment>
<sequence length="50" mass="5511">TWEGIGFHHSVAPAHLTGQGFTERALWCQWAFEGVSGLLSLWIVQKGTLS</sequence>
<feature type="non-terminal residue" evidence="1">
    <location>
        <position position="1"/>
    </location>
</feature>
<gene>
    <name evidence="1" type="ORF">NDU88_010149</name>
</gene>
<name>A0AAV7PU41_PLEWA</name>
<evidence type="ECO:0000313" key="2">
    <source>
        <dbReference type="Proteomes" id="UP001066276"/>
    </source>
</evidence>
<reference evidence="1" key="1">
    <citation type="journal article" date="2022" name="bioRxiv">
        <title>Sequencing and chromosome-scale assembly of the giantPleurodeles waltlgenome.</title>
        <authorList>
            <person name="Brown T."/>
            <person name="Elewa A."/>
            <person name="Iarovenko S."/>
            <person name="Subramanian E."/>
            <person name="Araus A.J."/>
            <person name="Petzold A."/>
            <person name="Susuki M."/>
            <person name="Suzuki K.-i.T."/>
            <person name="Hayashi T."/>
            <person name="Toyoda A."/>
            <person name="Oliveira C."/>
            <person name="Osipova E."/>
            <person name="Leigh N.D."/>
            <person name="Simon A."/>
            <person name="Yun M.H."/>
        </authorList>
    </citation>
    <scope>NUCLEOTIDE SEQUENCE</scope>
    <source>
        <strain evidence="1">20211129_DDA</strain>
        <tissue evidence="1">Liver</tissue>
    </source>
</reference>